<keyword evidence="2" id="KW-0732">Signal</keyword>
<feature type="transmembrane region" description="Helical" evidence="1">
    <location>
        <begin position="457"/>
        <end position="477"/>
    </location>
</feature>
<feature type="signal peptide" evidence="2">
    <location>
        <begin position="1"/>
        <end position="19"/>
    </location>
</feature>
<comment type="caution">
    <text evidence="3">The sequence shown here is derived from an EMBL/GenBank/DDBJ whole genome shotgun (WGS) entry which is preliminary data.</text>
</comment>
<evidence type="ECO:0000313" key="3">
    <source>
        <dbReference type="EMBL" id="KAF9474039.1"/>
    </source>
</evidence>
<feature type="transmembrane region" description="Helical" evidence="1">
    <location>
        <begin position="52"/>
        <end position="72"/>
    </location>
</feature>
<dbReference type="OrthoDB" id="9451547at2759"/>
<reference evidence="3" key="1">
    <citation type="submission" date="2020-11" db="EMBL/GenBank/DDBJ databases">
        <authorList>
            <consortium name="DOE Joint Genome Institute"/>
            <person name="Ahrendt S."/>
            <person name="Riley R."/>
            <person name="Andreopoulos W."/>
            <person name="Labutti K."/>
            <person name="Pangilinan J."/>
            <person name="Ruiz-Duenas F.J."/>
            <person name="Barrasa J.M."/>
            <person name="Sanchez-Garcia M."/>
            <person name="Camarero S."/>
            <person name="Miyauchi S."/>
            <person name="Serrano A."/>
            <person name="Linde D."/>
            <person name="Babiker R."/>
            <person name="Drula E."/>
            <person name="Ayuso-Fernandez I."/>
            <person name="Pacheco R."/>
            <person name="Padilla G."/>
            <person name="Ferreira P."/>
            <person name="Barriuso J."/>
            <person name="Kellner H."/>
            <person name="Castanera R."/>
            <person name="Alfaro M."/>
            <person name="Ramirez L."/>
            <person name="Pisabarro A.G."/>
            <person name="Kuo A."/>
            <person name="Tritt A."/>
            <person name="Lipzen A."/>
            <person name="He G."/>
            <person name="Yan M."/>
            <person name="Ng V."/>
            <person name="Cullen D."/>
            <person name="Martin F."/>
            <person name="Rosso M.-N."/>
            <person name="Henrissat B."/>
            <person name="Hibbett D."/>
            <person name="Martinez A.T."/>
            <person name="Grigoriev I.V."/>
        </authorList>
    </citation>
    <scope>NUCLEOTIDE SEQUENCE</scope>
    <source>
        <strain evidence="3">CIRM-BRFM 674</strain>
    </source>
</reference>
<dbReference type="Proteomes" id="UP000807469">
    <property type="component" value="Unassembled WGS sequence"/>
</dbReference>
<keyword evidence="1" id="KW-0812">Transmembrane</keyword>
<organism evidence="3 4">
    <name type="scientific">Pholiota conissans</name>
    <dbReference type="NCBI Taxonomy" id="109636"/>
    <lineage>
        <taxon>Eukaryota</taxon>
        <taxon>Fungi</taxon>
        <taxon>Dikarya</taxon>
        <taxon>Basidiomycota</taxon>
        <taxon>Agaricomycotina</taxon>
        <taxon>Agaricomycetes</taxon>
        <taxon>Agaricomycetidae</taxon>
        <taxon>Agaricales</taxon>
        <taxon>Agaricineae</taxon>
        <taxon>Strophariaceae</taxon>
        <taxon>Pholiota</taxon>
    </lineage>
</organism>
<keyword evidence="1" id="KW-1133">Transmembrane helix</keyword>
<feature type="chain" id="PRO_5040186292" description="Odorant receptor" evidence="2">
    <location>
        <begin position="20"/>
        <end position="535"/>
    </location>
</feature>
<feature type="transmembrane region" description="Helical" evidence="1">
    <location>
        <begin position="484"/>
        <end position="513"/>
    </location>
</feature>
<dbReference type="EMBL" id="MU155400">
    <property type="protein sequence ID" value="KAF9474039.1"/>
    <property type="molecule type" value="Genomic_DNA"/>
</dbReference>
<evidence type="ECO:0000256" key="1">
    <source>
        <dbReference type="SAM" id="Phobius"/>
    </source>
</evidence>
<feature type="transmembrane region" description="Helical" evidence="1">
    <location>
        <begin position="423"/>
        <end position="445"/>
    </location>
</feature>
<dbReference type="PANTHER" id="PTHR35043:SF7">
    <property type="entry name" value="TRANSCRIPTION FACTOR DOMAIN-CONTAINING PROTEIN"/>
    <property type="match status" value="1"/>
</dbReference>
<gene>
    <name evidence="3" type="ORF">BDN70DRAFT_997293</name>
</gene>
<evidence type="ECO:0000256" key="2">
    <source>
        <dbReference type="SAM" id="SignalP"/>
    </source>
</evidence>
<feature type="transmembrane region" description="Helical" evidence="1">
    <location>
        <begin position="240"/>
        <end position="258"/>
    </location>
</feature>
<sequence length="535" mass="61025">MSILLLLFALTQTLDRASSSPITNTAGDGIGFPALNQRDAQMQFGQRGINDIVISCFTTTLACILTAIHLPVPFITDNWWDRVYFRIRCVVFGLVAPEAMMATALWERQLARKIVDEYNDYITPKYQHQSSQTMSEEANDHTISDTRTPVEHIAIPRWTLTHGFMVTMGGFMLCENGRPTKILGGDEILWRIHRRWILNLGDLGREDFMQSLRNRTIDPPKLLSREDILDRSKSDEIAKAFVLLQTTWFILQCIVRWVNRIPVTQLEVFTLAYALLNGVTYWLWWDKPHSVERPIFLEAKVRQNEIAVSTDVEAGDDPVNAITNSNAQAQSRDAVETEVVDFQNIDPQALKFEEIPKETFAQFNEAYPTTAIFSNDIAFHQRRTTLRELVKGVTDAFTVQNLLQEWRALYTAMAIFRQDQFRFPAMILALCGTAFGCVHLIPGWFLQFPSGVEKWLWRASSILLTTEPLLWGLILCLTHLRLDAVASVVFIIMGVGLFVLLFSHYVITVLALISLRALPPDALQTVEWTSFIPHF</sequence>
<evidence type="ECO:0008006" key="5">
    <source>
        <dbReference type="Google" id="ProtNLM"/>
    </source>
</evidence>
<evidence type="ECO:0000313" key="4">
    <source>
        <dbReference type="Proteomes" id="UP000807469"/>
    </source>
</evidence>
<name>A0A9P6CVD2_9AGAR</name>
<keyword evidence="1" id="KW-0472">Membrane</keyword>
<proteinExistence type="predicted"/>
<accession>A0A9P6CVD2</accession>
<keyword evidence="4" id="KW-1185">Reference proteome</keyword>
<dbReference type="PANTHER" id="PTHR35043">
    <property type="entry name" value="TRANSCRIPTION FACTOR DOMAIN-CONTAINING PROTEIN"/>
    <property type="match status" value="1"/>
</dbReference>
<protein>
    <recommendedName>
        <fullName evidence="5">Odorant receptor</fullName>
    </recommendedName>
</protein>
<feature type="transmembrane region" description="Helical" evidence="1">
    <location>
        <begin position="264"/>
        <end position="284"/>
    </location>
</feature>
<dbReference type="AlphaFoldDB" id="A0A9P6CVD2"/>